<dbReference type="EnsemblMetazoa" id="Aqu2.1.34012_001">
    <property type="protein sequence ID" value="Aqu2.1.34012_001"/>
    <property type="gene ID" value="Aqu2.1.34012"/>
</dbReference>
<sequence>SLMAISVHTNGTCYVAGVVDVSCIDRVEECNDDSDSEDDNFDNRMYTNKRKPTLKWHCTDRCKFLLESDVSFIIELDVILMNPLKN</sequence>
<dbReference type="InParanoid" id="A0A1X7V379"/>
<reference evidence="1" key="1">
    <citation type="submission" date="2017-05" db="UniProtKB">
        <authorList>
            <consortium name="EnsemblMetazoa"/>
        </authorList>
    </citation>
    <scope>IDENTIFICATION</scope>
</reference>
<name>A0A1X7V379_AMPQE</name>
<protein>
    <submittedName>
        <fullName evidence="1">Uncharacterized protein</fullName>
    </submittedName>
</protein>
<evidence type="ECO:0000313" key="1">
    <source>
        <dbReference type="EnsemblMetazoa" id="Aqu2.1.34012_001"/>
    </source>
</evidence>
<accession>A0A1X7V379</accession>
<organism evidence="1">
    <name type="scientific">Amphimedon queenslandica</name>
    <name type="common">Sponge</name>
    <dbReference type="NCBI Taxonomy" id="400682"/>
    <lineage>
        <taxon>Eukaryota</taxon>
        <taxon>Metazoa</taxon>
        <taxon>Porifera</taxon>
        <taxon>Demospongiae</taxon>
        <taxon>Heteroscleromorpha</taxon>
        <taxon>Haplosclerida</taxon>
        <taxon>Niphatidae</taxon>
        <taxon>Amphimedon</taxon>
    </lineage>
</organism>
<proteinExistence type="predicted"/>
<dbReference type="AlphaFoldDB" id="A0A1X7V379"/>